<comment type="caution">
    <text evidence="1">The sequence shown here is derived from an EMBL/GenBank/DDBJ whole genome shotgun (WGS) entry which is preliminary data.</text>
</comment>
<protein>
    <submittedName>
        <fullName evidence="1">Uncharacterized protein</fullName>
    </submittedName>
</protein>
<dbReference type="EMBL" id="JACEEZ010019996">
    <property type="protein sequence ID" value="KAG0715122.1"/>
    <property type="molecule type" value="Genomic_DNA"/>
</dbReference>
<proteinExistence type="predicted"/>
<dbReference type="Proteomes" id="UP000770661">
    <property type="component" value="Unassembled WGS sequence"/>
</dbReference>
<evidence type="ECO:0000313" key="2">
    <source>
        <dbReference type="Proteomes" id="UP000770661"/>
    </source>
</evidence>
<gene>
    <name evidence="1" type="ORF">GWK47_012675</name>
</gene>
<keyword evidence="2" id="KW-1185">Reference proteome</keyword>
<evidence type="ECO:0000313" key="1">
    <source>
        <dbReference type="EMBL" id="KAG0715122.1"/>
    </source>
</evidence>
<dbReference type="AlphaFoldDB" id="A0A8J4XX38"/>
<organism evidence="1 2">
    <name type="scientific">Chionoecetes opilio</name>
    <name type="common">Atlantic snow crab</name>
    <name type="synonym">Cancer opilio</name>
    <dbReference type="NCBI Taxonomy" id="41210"/>
    <lineage>
        <taxon>Eukaryota</taxon>
        <taxon>Metazoa</taxon>
        <taxon>Ecdysozoa</taxon>
        <taxon>Arthropoda</taxon>
        <taxon>Crustacea</taxon>
        <taxon>Multicrustacea</taxon>
        <taxon>Malacostraca</taxon>
        <taxon>Eumalacostraca</taxon>
        <taxon>Eucarida</taxon>
        <taxon>Decapoda</taxon>
        <taxon>Pleocyemata</taxon>
        <taxon>Brachyura</taxon>
        <taxon>Eubrachyura</taxon>
        <taxon>Majoidea</taxon>
        <taxon>Majidae</taxon>
        <taxon>Chionoecetes</taxon>
    </lineage>
</organism>
<dbReference type="PROSITE" id="PS51257">
    <property type="entry name" value="PROKAR_LIPOPROTEIN"/>
    <property type="match status" value="1"/>
</dbReference>
<sequence>MIDVGKLVRYWGAGVCSAFPGVHAWSGCDMLVPGYPGKDKGVLSFFKRKDCIFKHSQIWVFGNVPTTSSKAFTLSVSCTPGKRRSLGANSLLSHVVPKKRGRSKTGNCRLGKSLMRIPLGPNIRGYWRRALKTAESQPISRTWWETHDGGSSKTDEWRVYQLPSRLEFTHARRRRVDRRFLLQEWV</sequence>
<accession>A0A8J4XX38</accession>
<name>A0A8J4XX38_CHIOP</name>
<dbReference type="OrthoDB" id="6711362at2759"/>
<reference evidence="1" key="1">
    <citation type="submission" date="2020-07" db="EMBL/GenBank/DDBJ databases">
        <title>The High-quality genome of the commercially important snow crab, Chionoecetes opilio.</title>
        <authorList>
            <person name="Jeong J.-H."/>
            <person name="Ryu S."/>
        </authorList>
    </citation>
    <scope>NUCLEOTIDE SEQUENCE</scope>
    <source>
        <strain evidence="1">MADBK_172401_WGS</strain>
        <tissue evidence="1">Digestive gland</tissue>
    </source>
</reference>